<dbReference type="InterPro" id="IPR050492">
    <property type="entry name" value="Bact_metal-bind_prot9"/>
</dbReference>
<dbReference type="InterPro" id="IPR006128">
    <property type="entry name" value="Lipoprotein_PsaA-like"/>
</dbReference>
<reference evidence="5 6" key="1">
    <citation type="submission" date="2015-06" db="EMBL/GenBank/DDBJ databases">
        <title>New insights into the roles of widespread benthic archaea in carbon and nitrogen cycling.</title>
        <authorList>
            <person name="Lazar C.S."/>
            <person name="Baker B.J."/>
            <person name="Seitz K.W."/>
            <person name="Hyde A.S."/>
            <person name="Dick G.J."/>
            <person name="Hinrichs K.-U."/>
            <person name="Teske A.P."/>
        </authorList>
    </citation>
    <scope>NUCLEOTIDE SEQUENCE [LARGE SCALE GENOMIC DNA]</scope>
    <source>
        <strain evidence="5">SG8-32-1</strain>
    </source>
</reference>
<gene>
    <name evidence="5" type="ORF">AC477_02205</name>
</gene>
<dbReference type="PRINTS" id="PR00691">
    <property type="entry name" value="ADHESINB"/>
</dbReference>
<evidence type="ECO:0000256" key="4">
    <source>
        <dbReference type="SAM" id="Phobius"/>
    </source>
</evidence>
<evidence type="ECO:0000256" key="1">
    <source>
        <dbReference type="ARBA" id="ARBA00011028"/>
    </source>
</evidence>
<keyword evidence="2" id="KW-0813">Transport</keyword>
<dbReference type="AlphaFoldDB" id="A0A0M0BXU2"/>
<comment type="caution">
    <text evidence="5">The sequence shown here is derived from an EMBL/GenBank/DDBJ whole genome shotgun (WGS) entry which is preliminary data.</text>
</comment>
<protein>
    <recommendedName>
        <fullName evidence="7">Zinc ABC transporter substrate-binding protein</fullName>
    </recommendedName>
</protein>
<dbReference type="SUPFAM" id="SSF53807">
    <property type="entry name" value="Helical backbone' metal receptor"/>
    <property type="match status" value="1"/>
</dbReference>
<dbReference type="GO" id="GO:0030001">
    <property type="term" value="P:metal ion transport"/>
    <property type="evidence" value="ECO:0007669"/>
    <property type="project" value="InterPro"/>
</dbReference>
<keyword evidence="3" id="KW-0732">Signal</keyword>
<evidence type="ECO:0000256" key="3">
    <source>
        <dbReference type="ARBA" id="ARBA00022729"/>
    </source>
</evidence>
<accession>A0A0M0BXU2</accession>
<feature type="transmembrane region" description="Helical" evidence="4">
    <location>
        <begin position="7"/>
        <end position="28"/>
    </location>
</feature>
<dbReference type="GO" id="GO:0007155">
    <property type="term" value="P:cell adhesion"/>
    <property type="evidence" value="ECO:0007669"/>
    <property type="project" value="InterPro"/>
</dbReference>
<keyword evidence="4" id="KW-0812">Transmembrane</keyword>
<keyword evidence="4" id="KW-1133">Transmembrane helix</keyword>
<name>A0A0M0BXU2_9ARCH</name>
<evidence type="ECO:0008006" key="7">
    <source>
        <dbReference type="Google" id="ProtNLM"/>
    </source>
</evidence>
<comment type="similarity">
    <text evidence="1">Belongs to the bacterial solute-binding protein 9 family.</text>
</comment>
<dbReference type="InterPro" id="IPR006127">
    <property type="entry name" value="ZnuA-like"/>
</dbReference>
<dbReference type="Pfam" id="PF01297">
    <property type="entry name" value="ZnuA"/>
    <property type="match status" value="1"/>
</dbReference>
<evidence type="ECO:0000256" key="2">
    <source>
        <dbReference type="ARBA" id="ARBA00022448"/>
    </source>
</evidence>
<sequence>MNKSQKFFLISIAFIILTIIIASFFYTYPTTTDDGKLKIVASFYPLTFFAQQIGGEEVSVKQIIPNNIEAHNWQPTFADILALEEADVIIYNGASLDHWFEEDILPIIDPTSKIIVKTTDGLQLLETETENGESTHENEESFDPHTWISPYLAKQQAEKIYQALVQFNPSQVDYYSIRWQNLRTRFEELDNSYINELSTKHKEEIFVAHSAFAYLADRYGFIQHGVIGISADEQPSASKYANLVTMMAEDETYVVFVDPVYPNESAQTLKNELNRLTGHDVMILKLYFMLGDMDGLDYFGQQEKNLKNLSIGLDAK</sequence>
<dbReference type="Proteomes" id="UP000037237">
    <property type="component" value="Unassembled WGS sequence"/>
</dbReference>
<dbReference type="PANTHER" id="PTHR42953:SF3">
    <property type="entry name" value="HIGH-AFFINITY ZINC UPTAKE SYSTEM PROTEIN ZNUA"/>
    <property type="match status" value="1"/>
</dbReference>
<dbReference type="PRINTS" id="PR00690">
    <property type="entry name" value="ADHESNFAMILY"/>
</dbReference>
<dbReference type="Gene3D" id="3.40.50.1980">
    <property type="entry name" value="Nitrogenase molybdenum iron protein domain"/>
    <property type="match status" value="2"/>
</dbReference>
<organism evidence="5 6">
    <name type="scientific">miscellaneous Crenarchaeota group-1 archaeon SG8-32-1</name>
    <dbReference type="NCBI Taxonomy" id="1685124"/>
    <lineage>
        <taxon>Archaea</taxon>
        <taxon>Candidatus Bathyarchaeota</taxon>
        <taxon>MCG-1</taxon>
    </lineage>
</organism>
<evidence type="ECO:0000313" key="6">
    <source>
        <dbReference type="Proteomes" id="UP000037237"/>
    </source>
</evidence>
<evidence type="ECO:0000313" key="5">
    <source>
        <dbReference type="EMBL" id="KON32946.1"/>
    </source>
</evidence>
<proteinExistence type="inferred from homology"/>
<dbReference type="InterPro" id="IPR006129">
    <property type="entry name" value="AdhesinB"/>
</dbReference>
<dbReference type="PANTHER" id="PTHR42953">
    <property type="entry name" value="HIGH-AFFINITY ZINC UPTAKE SYSTEM PROTEIN ZNUA-RELATED"/>
    <property type="match status" value="1"/>
</dbReference>
<keyword evidence="4" id="KW-0472">Membrane</keyword>
<dbReference type="GO" id="GO:0046872">
    <property type="term" value="F:metal ion binding"/>
    <property type="evidence" value="ECO:0007669"/>
    <property type="project" value="InterPro"/>
</dbReference>
<dbReference type="EMBL" id="LFWU01000046">
    <property type="protein sequence ID" value="KON32946.1"/>
    <property type="molecule type" value="Genomic_DNA"/>
</dbReference>